<proteinExistence type="predicted"/>
<dbReference type="SUPFAM" id="SSF82199">
    <property type="entry name" value="SET domain"/>
    <property type="match status" value="1"/>
</dbReference>
<dbReference type="PANTHER" id="PTHR46655">
    <property type="entry name" value="HISTONE-LYSINE N-METHYLTRANSFERASE ATXR3"/>
    <property type="match status" value="1"/>
</dbReference>
<dbReference type="OrthoDB" id="1932399at2759"/>
<comment type="caution">
    <text evidence="2">The sequence shown here is derived from an EMBL/GenBank/DDBJ whole genome shotgun (WGS) entry which is preliminary data.</text>
</comment>
<sequence>MLIKRKVKFLMDILAWEELNAEIKKLYSQVVDLEAMNLAESTKFVKKLEENIAYDAQIDMEMTHQKNFYARLESRLEKKLDMDSIAIFEGDPESAIARLRKKLGFFILSCHLCTISDRQGNMVLYRLVPAVERRSRVDPSIAVEKLWRFGRSILGGLLIECVDGVLRERMKPSEWFLQETCGEQMAEDVAFSTALHRAGAHFPNNVTTSDVRKHERVVCIHFFNFHREEVVVVGRVIFSCNQTNNPNEYDVLVDLVIDEDAEVSGRRGMLFRDISVNEWFKNPSFVLKIIDEHLIGLEHVSISLRNIVRMLRMQQIDVLRSYIAQVNIVARDAQGDHDGHDVVVVDAMHKANFASRICHSCHPNCEAKVIVVDGVYQIGVHTVCLIGYGEEITFDFNSVTESKEEYEASVCLCGSQVYRGSYLNLTGEGDYQKAENVYNQRLQNLVITLDKVRYVMRFVFGNPKKASPPLEKLTPEKAHDPLGSDVLLRELQKSLL</sequence>
<feature type="domain" description="SET" evidence="1">
    <location>
        <begin position="298"/>
        <end position="403"/>
    </location>
</feature>
<dbReference type="Pfam" id="PF00856">
    <property type="entry name" value="SET"/>
    <property type="match status" value="1"/>
</dbReference>
<dbReference type="Pfam" id="PF19633">
    <property type="entry name" value="SDG2_C"/>
    <property type="match status" value="1"/>
</dbReference>
<evidence type="ECO:0000313" key="3">
    <source>
        <dbReference type="Proteomes" id="UP000541444"/>
    </source>
</evidence>
<evidence type="ECO:0000313" key="2">
    <source>
        <dbReference type="EMBL" id="KAF6169256.1"/>
    </source>
</evidence>
<accession>A0A7J7NQ09</accession>
<feature type="non-terminal residue" evidence="2">
    <location>
        <position position="1"/>
    </location>
</feature>
<dbReference type="PANTHER" id="PTHR46655:SF1">
    <property type="entry name" value="HISTONE-LYSINE N-METHYLTRANSFERASE ATXR3"/>
    <property type="match status" value="1"/>
</dbReference>
<dbReference type="EMBL" id="JACGCM010000669">
    <property type="protein sequence ID" value="KAF6169256.1"/>
    <property type="molecule type" value="Genomic_DNA"/>
</dbReference>
<dbReference type="InterPro" id="IPR001214">
    <property type="entry name" value="SET_dom"/>
</dbReference>
<dbReference type="SMART" id="SM00317">
    <property type="entry name" value="SET"/>
    <property type="match status" value="1"/>
</dbReference>
<dbReference type="Proteomes" id="UP000541444">
    <property type="component" value="Unassembled WGS sequence"/>
</dbReference>
<dbReference type="Gene3D" id="2.170.270.10">
    <property type="entry name" value="SET domain"/>
    <property type="match status" value="1"/>
</dbReference>
<evidence type="ECO:0000259" key="1">
    <source>
        <dbReference type="SMART" id="SM00317"/>
    </source>
</evidence>
<protein>
    <recommendedName>
        <fullName evidence="1">SET domain-containing protein</fullName>
    </recommendedName>
</protein>
<dbReference type="InterPro" id="IPR045606">
    <property type="entry name" value="ATXR3_C"/>
</dbReference>
<dbReference type="InterPro" id="IPR046341">
    <property type="entry name" value="SET_dom_sf"/>
</dbReference>
<dbReference type="AlphaFoldDB" id="A0A7J7NQ09"/>
<reference evidence="2 3" key="1">
    <citation type="journal article" date="2020" name="IScience">
        <title>Genome Sequencing of the Endangered Kingdonia uniflora (Circaeasteraceae, Ranunculales) Reveals Potential Mechanisms of Evolutionary Specialization.</title>
        <authorList>
            <person name="Sun Y."/>
            <person name="Deng T."/>
            <person name="Zhang A."/>
            <person name="Moore M.J."/>
            <person name="Landis J.B."/>
            <person name="Lin N."/>
            <person name="Zhang H."/>
            <person name="Zhang X."/>
            <person name="Huang J."/>
            <person name="Zhang X."/>
            <person name="Sun H."/>
            <person name="Wang H."/>
        </authorList>
    </citation>
    <scope>NUCLEOTIDE SEQUENCE [LARGE SCALE GENOMIC DNA]</scope>
    <source>
        <strain evidence="2">TB1705</strain>
        <tissue evidence="2">Leaf</tissue>
    </source>
</reference>
<gene>
    <name evidence="2" type="ORF">GIB67_013686</name>
</gene>
<name>A0A7J7NQ09_9MAGN</name>
<organism evidence="2 3">
    <name type="scientific">Kingdonia uniflora</name>
    <dbReference type="NCBI Taxonomy" id="39325"/>
    <lineage>
        <taxon>Eukaryota</taxon>
        <taxon>Viridiplantae</taxon>
        <taxon>Streptophyta</taxon>
        <taxon>Embryophyta</taxon>
        <taxon>Tracheophyta</taxon>
        <taxon>Spermatophyta</taxon>
        <taxon>Magnoliopsida</taxon>
        <taxon>Ranunculales</taxon>
        <taxon>Circaeasteraceae</taxon>
        <taxon>Kingdonia</taxon>
    </lineage>
</organism>
<keyword evidence="3" id="KW-1185">Reference proteome</keyword>